<feature type="transmembrane region" description="Helical" evidence="1">
    <location>
        <begin position="86"/>
        <end position="111"/>
    </location>
</feature>
<comment type="caution">
    <text evidence="2">The sequence shown here is derived from an EMBL/GenBank/DDBJ whole genome shotgun (WGS) entry which is preliminary data.</text>
</comment>
<dbReference type="PANTHER" id="PTHR36694:SF11">
    <property type="entry name" value="LP21121P-RELATED"/>
    <property type="match status" value="1"/>
</dbReference>
<evidence type="ECO:0000313" key="2">
    <source>
        <dbReference type="EMBL" id="KAJ9581226.1"/>
    </source>
</evidence>
<dbReference type="InterPro" id="IPR031720">
    <property type="entry name" value="DUF4728"/>
</dbReference>
<organism evidence="2 3">
    <name type="scientific">Diploptera punctata</name>
    <name type="common">Pacific beetle cockroach</name>
    <dbReference type="NCBI Taxonomy" id="6984"/>
    <lineage>
        <taxon>Eukaryota</taxon>
        <taxon>Metazoa</taxon>
        <taxon>Ecdysozoa</taxon>
        <taxon>Arthropoda</taxon>
        <taxon>Hexapoda</taxon>
        <taxon>Insecta</taxon>
        <taxon>Pterygota</taxon>
        <taxon>Neoptera</taxon>
        <taxon>Polyneoptera</taxon>
        <taxon>Dictyoptera</taxon>
        <taxon>Blattodea</taxon>
        <taxon>Blaberoidea</taxon>
        <taxon>Blaberidae</taxon>
        <taxon>Diplopterinae</taxon>
        <taxon>Diploptera</taxon>
    </lineage>
</organism>
<feature type="transmembrane region" description="Helical" evidence="1">
    <location>
        <begin position="43"/>
        <end position="66"/>
    </location>
</feature>
<evidence type="ECO:0000256" key="1">
    <source>
        <dbReference type="SAM" id="Phobius"/>
    </source>
</evidence>
<dbReference type="Proteomes" id="UP001233999">
    <property type="component" value="Unassembled WGS sequence"/>
</dbReference>
<reference evidence="2" key="1">
    <citation type="journal article" date="2023" name="IScience">
        <title>Live-bearing cockroach genome reveals convergent evolutionary mechanisms linked to viviparity in insects and beyond.</title>
        <authorList>
            <person name="Fouks B."/>
            <person name="Harrison M.C."/>
            <person name="Mikhailova A.A."/>
            <person name="Marchal E."/>
            <person name="English S."/>
            <person name="Carruthers M."/>
            <person name="Jennings E.C."/>
            <person name="Chiamaka E.L."/>
            <person name="Frigard R.A."/>
            <person name="Pippel M."/>
            <person name="Attardo G.M."/>
            <person name="Benoit J.B."/>
            <person name="Bornberg-Bauer E."/>
            <person name="Tobe S.S."/>
        </authorList>
    </citation>
    <scope>NUCLEOTIDE SEQUENCE</scope>
    <source>
        <strain evidence="2">Stay&amp;Tobe</strain>
    </source>
</reference>
<gene>
    <name evidence="2" type="ORF">L9F63_023593</name>
</gene>
<dbReference type="PANTHER" id="PTHR36694">
    <property type="entry name" value="PASIFLORA 1, ISOFORM A-RELATED"/>
    <property type="match status" value="1"/>
</dbReference>
<dbReference type="AlphaFoldDB" id="A0AAD7ZIT4"/>
<proteinExistence type="predicted"/>
<accession>A0AAD7ZIT4</accession>
<keyword evidence="3" id="KW-1185">Reference proteome</keyword>
<keyword evidence="1" id="KW-0812">Transmembrane</keyword>
<sequence>MSFICQCERSALCLRWTTFSREMTLAVERCCCGCSVRVGTIIIAIYILTCSLLLTVFGCLFLGVFLYKDNEEFYKETKEQIKKGDIVVTLVTTVIGGLIQVILNIVLLVGVKKESTCLVLVWLVSNIVLLVISFLMLIMSFFQSPTLPQYQVATVLTIALMLYFLLVVKSFYHTIQSTNMKEVNMAYDIENENKKRKKSFD</sequence>
<protein>
    <submittedName>
        <fullName evidence="2">Uncharacterized protein</fullName>
    </submittedName>
</protein>
<dbReference type="EMBL" id="JASPKZ010007970">
    <property type="protein sequence ID" value="KAJ9581226.1"/>
    <property type="molecule type" value="Genomic_DNA"/>
</dbReference>
<reference evidence="2" key="2">
    <citation type="submission" date="2023-05" db="EMBL/GenBank/DDBJ databases">
        <authorList>
            <person name="Fouks B."/>
        </authorList>
    </citation>
    <scope>NUCLEOTIDE SEQUENCE</scope>
    <source>
        <strain evidence="2">Stay&amp;Tobe</strain>
        <tissue evidence="2">Testes</tissue>
    </source>
</reference>
<feature type="transmembrane region" description="Helical" evidence="1">
    <location>
        <begin position="118"/>
        <end position="138"/>
    </location>
</feature>
<keyword evidence="1" id="KW-0472">Membrane</keyword>
<keyword evidence="1" id="KW-1133">Transmembrane helix</keyword>
<name>A0AAD7ZIT4_DIPPU</name>
<feature type="transmembrane region" description="Helical" evidence="1">
    <location>
        <begin position="150"/>
        <end position="172"/>
    </location>
</feature>
<evidence type="ECO:0000313" key="3">
    <source>
        <dbReference type="Proteomes" id="UP001233999"/>
    </source>
</evidence>
<dbReference type="Pfam" id="PF15860">
    <property type="entry name" value="DUF4728"/>
    <property type="match status" value="1"/>
</dbReference>